<gene>
    <name evidence="1" type="ORF">GGR00_002485</name>
</gene>
<dbReference type="RefSeq" id="WP_156381101.1">
    <property type="nucleotide sequence ID" value="NZ_BAABEG010000001.1"/>
</dbReference>
<reference evidence="1 2" key="1">
    <citation type="submission" date="2020-08" db="EMBL/GenBank/DDBJ databases">
        <title>Genomic Encyclopedia of Type Strains, Phase IV (KMG-IV): sequencing the most valuable type-strain genomes for metagenomic binning, comparative biology and taxonomic classification.</title>
        <authorList>
            <person name="Goeker M."/>
        </authorList>
    </citation>
    <scope>NUCLEOTIDE SEQUENCE [LARGE SCALE GENOMIC DNA]</scope>
    <source>
        <strain evidence="1 2">DSM 7051</strain>
    </source>
</reference>
<protein>
    <submittedName>
        <fullName evidence="1">Uncharacterized protein</fullName>
    </submittedName>
</protein>
<keyword evidence="2" id="KW-1185">Reference proteome</keyword>
<accession>A0A7X0F7R4</accession>
<organism evidence="1 2">
    <name type="scientific">Aminobacter aganoensis</name>
    <dbReference type="NCBI Taxonomy" id="83264"/>
    <lineage>
        <taxon>Bacteria</taxon>
        <taxon>Pseudomonadati</taxon>
        <taxon>Pseudomonadota</taxon>
        <taxon>Alphaproteobacteria</taxon>
        <taxon>Hyphomicrobiales</taxon>
        <taxon>Phyllobacteriaceae</taxon>
        <taxon>Aminobacter</taxon>
    </lineage>
</organism>
<evidence type="ECO:0000313" key="1">
    <source>
        <dbReference type="EMBL" id="MBB6354701.1"/>
    </source>
</evidence>
<name>A0A7X0F7R4_9HYPH</name>
<dbReference type="Proteomes" id="UP000536262">
    <property type="component" value="Unassembled WGS sequence"/>
</dbReference>
<proteinExistence type="predicted"/>
<dbReference type="AlphaFoldDB" id="A0A7X0F7R4"/>
<comment type="caution">
    <text evidence="1">The sequence shown here is derived from an EMBL/GenBank/DDBJ whole genome shotgun (WGS) entry which is preliminary data.</text>
</comment>
<sequence length="86" mass="9360">MTMKLSGHDVDLDEPATVYEDRFTPGLFFSHLSQAIRYVACIPIGKQSGSVSIVSQSGLQFGVAEINVLHDHLLRSRAAKANPTAF</sequence>
<evidence type="ECO:0000313" key="2">
    <source>
        <dbReference type="Proteomes" id="UP000536262"/>
    </source>
</evidence>
<dbReference type="EMBL" id="JACHOU010000004">
    <property type="protein sequence ID" value="MBB6354701.1"/>
    <property type="molecule type" value="Genomic_DNA"/>
</dbReference>